<dbReference type="PANTHER" id="PTHR23033">
    <property type="entry name" value="BETA1,3-GALACTOSYLTRANSFERASE"/>
    <property type="match status" value="1"/>
</dbReference>
<evidence type="ECO:0000313" key="15">
    <source>
        <dbReference type="Proteomes" id="UP001497623"/>
    </source>
</evidence>
<protein>
    <recommendedName>
        <fullName evidence="4">N-acetylgalactosaminide beta-1,3-galactosyltransferase</fullName>
        <ecNumber evidence="4">2.4.1.122</ecNumber>
    </recommendedName>
</protein>
<gene>
    <name evidence="14" type="ORF">MNOR_LOCUS11787</name>
</gene>
<sequence>MVVRCRRKRIPRVVVVYAAAAVISLIYLLHQEDWEKPRYDKVNNEPLILGEPMPLQKASDIVKSSSDRHKIRIKLRLMSIPPHGSRVIFCIFAQCCNCAVIITKRPQIILPHCAIVIATTNNPGRWSKADSQGFLWAYDRIEDWDWVVKVDDDSFLLVENLRKALVGLDTQTPVATGMQFTAGPSNDVYLQGGSGYVLSRGAVTQLVERGLHEHVCKRLHLGTSEDVNMGRCLKYLGVQFLDSRDSKGHQRFHVLPPQELLDPRRAKRWRHFWQSRYPINFGLANMSKKVISFHQVDADSMYLIYYLIYYLNPLQTDGHEEVLSFQQS</sequence>
<feature type="non-terminal residue" evidence="14">
    <location>
        <position position="328"/>
    </location>
</feature>
<dbReference type="Pfam" id="PF02434">
    <property type="entry name" value="Fringe"/>
    <property type="match status" value="1"/>
</dbReference>
<evidence type="ECO:0000256" key="9">
    <source>
        <dbReference type="ARBA" id="ARBA00022968"/>
    </source>
</evidence>
<evidence type="ECO:0000256" key="7">
    <source>
        <dbReference type="ARBA" id="ARBA00022692"/>
    </source>
</evidence>
<dbReference type="InterPro" id="IPR026050">
    <property type="entry name" value="C1GALT1/C1GALT1_chp1"/>
</dbReference>
<dbReference type="GO" id="GO:0000166">
    <property type="term" value="F:nucleotide binding"/>
    <property type="evidence" value="ECO:0007669"/>
    <property type="project" value="UniProtKB-KW"/>
</dbReference>
<comment type="similarity">
    <text evidence="3">Belongs to the glycosyltransferase 31 family. Beta3-Gal-T subfamily.</text>
</comment>
<feature type="domain" description="Fringe-like glycosyltransferase" evidence="13">
    <location>
        <begin position="125"/>
        <end position="246"/>
    </location>
</feature>
<dbReference type="PANTHER" id="PTHR23033:SF8">
    <property type="entry name" value="HEXOSYLTRANSFERASE"/>
    <property type="match status" value="1"/>
</dbReference>
<evidence type="ECO:0000259" key="13">
    <source>
        <dbReference type="Pfam" id="PF02434"/>
    </source>
</evidence>
<dbReference type="Proteomes" id="UP001497623">
    <property type="component" value="Unassembled WGS sequence"/>
</dbReference>
<evidence type="ECO:0000256" key="6">
    <source>
        <dbReference type="ARBA" id="ARBA00022679"/>
    </source>
</evidence>
<keyword evidence="8" id="KW-0547">Nucleotide-binding</keyword>
<evidence type="ECO:0000256" key="2">
    <source>
        <dbReference type="ARBA" id="ARBA00004922"/>
    </source>
</evidence>
<comment type="caution">
    <text evidence="14">The sequence shown here is derived from an EMBL/GenBank/DDBJ whole genome shotgun (WGS) entry which is preliminary data.</text>
</comment>
<dbReference type="GO" id="GO:0016263">
    <property type="term" value="F:glycoprotein-N-acetylgalactosamine 3-beta-galactosyltransferase activity"/>
    <property type="evidence" value="ECO:0007669"/>
    <property type="project" value="UniProtKB-EC"/>
</dbReference>
<dbReference type="AlphaFoldDB" id="A0AAV2QEH5"/>
<dbReference type="InterPro" id="IPR003378">
    <property type="entry name" value="Fringe-like_glycosylTrfase"/>
</dbReference>
<evidence type="ECO:0000256" key="1">
    <source>
        <dbReference type="ARBA" id="ARBA00004606"/>
    </source>
</evidence>
<dbReference type="GO" id="GO:0016020">
    <property type="term" value="C:membrane"/>
    <property type="evidence" value="ECO:0007669"/>
    <property type="project" value="UniProtKB-SubCell"/>
</dbReference>
<organism evidence="14 15">
    <name type="scientific">Meganyctiphanes norvegica</name>
    <name type="common">Northern krill</name>
    <name type="synonym">Thysanopoda norvegica</name>
    <dbReference type="NCBI Taxonomy" id="48144"/>
    <lineage>
        <taxon>Eukaryota</taxon>
        <taxon>Metazoa</taxon>
        <taxon>Ecdysozoa</taxon>
        <taxon>Arthropoda</taxon>
        <taxon>Crustacea</taxon>
        <taxon>Multicrustacea</taxon>
        <taxon>Malacostraca</taxon>
        <taxon>Eumalacostraca</taxon>
        <taxon>Eucarida</taxon>
        <taxon>Euphausiacea</taxon>
        <taxon>Euphausiidae</taxon>
        <taxon>Meganyctiphanes</taxon>
    </lineage>
</organism>
<feature type="transmembrane region" description="Helical" evidence="12">
    <location>
        <begin position="12"/>
        <end position="30"/>
    </location>
</feature>
<keyword evidence="11 12" id="KW-0472">Membrane</keyword>
<dbReference type="EMBL" id="CAXKWB010006265">
    <property type="protein sequence ID" value="CAL4082262.1"/>
    <property type="molecule type" value="Genomic_DNA"/>
</dbReference>
<evidence type="ECO:0000256" key="8">
    <source>
        <dbReference type="ARBA" id="ARBA00022741"/>
    </source>
</evidence>
<comment type="subcellular location">
    <subcellularLocation>
        <location evidence="1">Membrane</location>
        <topology evidence="1">Single-pass type II membrane protein</topology>
    </subcellularLocation>
</comment>
<evidence type="ECO:0000256" key="11">
    <source>
        <dbReference type="ARBA" id="ARBA00023136"/>
    </source>
</evidence>
<name>A0AAV2QEH5_MEGNR</name>
<evidence type="ECO:0000256" key="5">
    <source>
        <dbReference type="ARBA" id="ARBA00022676"/>
    </source>
</evidence>
<evidence type="ECO:0000313" key="14">
    <source>
        <dbReference type="EMBL" id="CAL4082262.1"/>
    </source>
</evidence>
<comment type="pathway">
    <text evidence="2">Protein modification; protein glycosylation.</text>
</comment>
<keyword evidence="9" id="KW-0735">Signal-anchor</keyword>
<proteinExistence type="inferred from homology"/>
<keyword evidence="15" id="KW-1185">Reference proteome</keyword>
<evidence type="ECO:0000256" key="12">
    <source>
        <dbReference type="SAM" id="Phobius"/>
    </source>
</evidence>
<accession>A0AAV2QEH5</accession>
<evidence type="ECO:0000256" key="4">
    <source>
        <dbReference type="ARBA" id="ARBA00012557"/>
    </source>
</evidence>
<keyword evidence="6" id="KW-0808">Transferase</keyword>
<keyword evidence="5" id="KW-0328">Glycosyltransferase</keyword>
<evidence type="ECO:0000256" key="3">
    <source>
        <dbReference type="ARBA" id="ARBA00006462"/>
    </source>
</evidence>
<dbReference type="Gene3D" id="3.90.550.50">
    <property type="match status" value="1"/>
</dbReference>
<keyword evidence="7 12" id="KW-0812">Transmembrane</keyword>
<reference evidence="14 15" key="1">
    <citation type="submission" date="2024-05" db="EMBL/GenBank/DDBJ databases">
        <authorList>
            <person name="Wallberg A."/>
        </authorList>
    </citation>
    <scope>NUCLEOTIDE SEQUENCE [LARGE SCALE GENOMIC DNA]</scope>
</reference>
<dbReference type="EC" id="2.4.1.122" evidence="4"/>
<keyword evidence="10 12" id="KW-1133">Transmembrane helix</keyword>
<evidence type="ECO:0000256" key="10">
    <source>
        <dbReference type="ARBA" id="ARBA00022989"/>
    </source>
</evidence>